<feature type="compositionally biased region" description="Low complexity" evidence="1">
    <location>
        <begin position="304"/>
        <end position="313"/>
    </location>
</feature>
<dbReference type="SMART" id="SM01196">
    <property type="entry name" value="FERM_C"/>
    <property type="match status" value="1"/>
</dbReference>
<feature type="compositionally biased region" description="Polar residues" evidence="1">
    <location>
        <begin position="336"/>
        <end position="354"/>
    </location>
</feature>
<evidence type="ECO:0000256" key="1">
    <source>
        <dbReference type="SAM" id="MobiDB-lite"/>
    </source>
</evidence>
<proteinExistence type="predicted"/>
<dbReference type="PANTHER" id="PTHR46079">
    <property type="entry name" value="FERM DOMAIN-CONTAINING PROTEIN 4"/>
    <property type="match status" value="1"/>
</dbReference>
<dbReference type="SUPFAM" id="SSF50729">
    <property type="entry name" value="PH domain-like"/>
    <property type="match status" value="1"/>
</dbReference>
<dbReference type="Gene3D" id="2.30.29.30">
    <property type="entry name" value="Pleckstrin-homology domain (PH domain)/Phosphotyrosine-binding domain (PTB)"/>
    <property type="match status" value="1"/>
</dbReference>
<feature type="compositionally biased region" description="Low complexity" evidence="1">
    <location>
        <begin position="355"/>
        <end position="370"/>
    </location>
</feature>
<evidence type="ECO:0000313" key="4">
    <source>
        <dbReference type="Proteomes" id="UP000887458"/>
    </source>
</evidence>
<reference evidence="3 4" key="2">
    <citation type="journal article" date="2022" name="Mol. Biol. Evol.">
        <title>Comparative Genomics Reveals Insights into the Divergent Evolution of Astigmatic Mites and Household Pest Adaptations.</title>
        <authorList>
            <person name="Xiong Q."/>
            <person name="Wan A.T."/>
            <person name="Liu X."/>
            <person name="Fung C.S."/>
            <person name="Xiao X."/>
            <person name="Malainual N."/>
            <person name="Hou J."/>
            <person name="Wang L."/>
            <person name="Wang M."/>
            <person name="Yang K.Y."/>
            <person name="Cui Y."/>
            <person name="Leung E.L."/>
            <person name="Nong W."/>
            <person name="Shin S.K."/>
            <person name="Au S.W."/>
            <person name="Jeong K.Y."/>
            <person name="Chew F.T."/>
            <person name="Hui J.H."/>
            <person name="Leung T.F."/>
            <person name="Tungtrongchitr A."/>
            <person name="Zhong N."/>
            <person name="Liu Z."/>
            <person name="Tsui S.K."/>
        </authorList>
    </citation>
    <scope>NUCLEOTIDE SEQUENCE [LARGE SCALE GENOMIC DNA]</scope>
    <source>
        <strain evidence="3">Derp</strain>
    </source>
</reference>
<name>A0ABQ8JTX3_DERPT</name>
<dbReference type="InterPro" id="IPR047176">
    <property type="entry name" value="FRMD4A/B"/>
</dbReference>
<evidence type="ECO:0000259" key="2">
    <source>
        <dbReference type="PROSITE" id="PS50057"/>
    </source>
</evidence>
<reference evidence="3 4" key="1">
    <citation type="journal article" date="2018" name="J. Allergy Clin. Immunol.">
        <title>High-quality assembly of Dermatophagoides pteronyssinus genome and transcriptome reveals a wide range of novel allergens.</title>
        <authorList>
            <person name="Liu X.Y."/>
            <person name="Yang K.Y."/>
            <person name="Wang M.Q."/>
            <person name="Kwok J.S."/>
            <person name="Zeng X."/>
            <person name="Yang Z."/>
            <person name="Xiao X.J."/>
            <person name="Lau C.P."/>
            <person name="Li Y."/>
            <person name="Huang Z.M."/>
            <person name="Ba J.G."/>
            <person name="Yim A.K."/>
            <person name="Ouyang C.Y."/>
            <person name="Ngai S.M."/>
            <person name="Chan T.F."/>
            <person name="Leung E.L."/>
            <person name="Liu L."/>
            <person name="Liu Z.G."/>
            <person name="Tsui S.K."/>
        </authorList>
    </citation>
    <scope>NUCLEOTIDE SEQUENCE [LARGE SCALE GENOMIC DNA]</scope>
    <source>
        <strain evidence="3">Derp</strain>
    </source>
</reference>
<dbReference type="EMBL" id="NJHN03000017">
    <property type="protein sequence ID" value="KAH9425853.1"/>
    <property type="molecule type" value="Genomic_DNA"/>
</dbReference>
<feature type="domain" description="FERM" evidence="2">
    <location>
        <begin position="1"/>
        <end position="151"/>
    </location>
</feature>
<dbReference type="InterPro" id="IPR018980">
    <property type="entry name" value="FERM_PH-like_C"/>
</dbReference>
<feature type="region of interest" description="Disordered" evidence="1">
    <location>
        <begin position="304"/>
        <end position="372"/>
    </location>
</feature>
<dbReference type="PROSITE" id="PS50057">
    <property type="entry name" value="FERM_3"/>
    <property type="match status" value="1"/>
</dbReference>
<dbReference type="InterPro" id="IPR000299">
    <property type="entry name" value="FERM_domain"/>
</dbReference>
<dbReference type="Proteomes" id="UP000887458">
    <property type="component" value="Unassembled WGS sequence"/>
</dbReference>
<evidence type="ECO:0000313" key="3">
    <source>
        <dbReference type="EMBL" id="KAH9425853.1"/>
    </source>
</evidence>
<organism evidence="3 4">
    <name type="scientific">Dermatophagoides pteronyssinus</name>
    <name type="common">European house dust mite</name>
    <dbReference type="NCBI Taxonomy" id="6956"/>
    <lineage>
        <taxon>Eukaryota</taxon>
        <taxon>Metazoa</taxon>
        <taxon>Ecdysozoa</taxon>
        <taxon>Arthropoda</taxon>
        <taxon>Chelicerata</taxon>
        <taxon>Arachnida</taxon>
        <taxon>Acari</taxon>
        <taxon>Acariformes</taxon>
        <taxon>Sarcoptiformes</taxon>
        <taxon>Astigmata</taxon>
        <taxon>Psoroptidia</taxon>
        <taxon>Analgoidea</taxon>
        <taxon>Pyroglyphidae</taxon>
        <taxon>Dermatophagoidinae</taxon>
        <taxon>Dermatophagoides</taxon>
    </lineage>
</organism>
<dbReference type="PANTHER" id="PTHR46079:SF2">
    <property type="entry name" value="FERM DOMAIN-CONTAINING PROTEIN"/>
    <property type="match status" value="1"/>
</dbReference>
<dbReference type="Pfam" id="PF09380">
    <property type="entry name" value="FERM_C"/>
    <property type="match status" value="1"/>
</dbReference>
<accession>A0ABQ8JTX3</accession>
<dbReference type="InterPro" id="IPR011993">
    <property type="entry name" value="PH-like_dom_sf"/>
</dbReference>
<gene>
    <name evidence="3" type="primary">FRMD4A_2</name>
    <name evidence="3" type="ORF">DERP_005072</name>
</gene>
<protein>
    <submittedName>
        <fullName evidence="3">FERM domain-containing protein 4A</fullName>
    </submittedName>
</protein>
<sequence>MCLIEKQPTYGVHFYEVKDKSKQPYWLGLSFKGIDQFSYADRRLPLKQFAWKQLENLYFRECKFSIEVRDLKRVVHTLSSINLYENAIEDPDTFDDLSTAICDPTTQVSVSRRTFGPCNVTVFVWFASTSSLTKCIWSMAISQHQFYIDRHINKSIKYQQRAKDDIVQCLNENHNRRRNQIKQLWFQQQQRNSYCSNNSIRNSLYSTTTTVSSSIDHSMNQQSSLTLPRNVTLGFNNHHQQRQYRLGSNTKSTSQHNNNNNNNNKSSSLISLNHIVQQQDVSGCLLDNRHPSLINNNNNNINNKLLSSSSSSSGVSRTNSQTTISSQHHSQRTTQLNRQQPFRHSTSTSSINKMSTTPTTPSSSSSSSSTIAVRGSWIRNSRLDRLRQLQLQLQNKMDELNLQKSNNVNENQVNHQLPTTNQIRTATNHPQQQQQARNQSSSLIFSSPYVNKYDTSVQSLLKSNERSNLYSVPNRRTSVALNNYVNLIMSSKNSLSSSNVQPPQLSQQQQQYQNHIYQNSQNLMSSKSSIQRRPQQPKTWFETDLDYHHMKFVKQQQSSSIYKPIIKPSNNLVF</sequence>
<comment type="caution">
    <text evidence="3">The sequence shown here is derived from an EMBL/GenBank/DDBJ whole genome shotgun (WGS) entry which is preliminary data.</text>
</comment>
<feature type="compositionally biased region" description="Low complexity" evidence="1">
    <location>
        <begin position="320"/>
        <end position="335"/>
    </location>
</feature>
<feature type="non-terminal residue" evidence="3">
    <location>
        <position position="574"/>
    </location>
</feature>
<keyword evidence="4" id="KW-1185">Reference proteome</keyword>